<gene>
    <name evidence="7" type="primary">flgI</name>
    <name evidence="8" type="ORF">ICW73_00980</name>
</gene>
<comment type="function">
    <text evidence="1 7">Assembles around the rod to form the L-ring and probably protects the motor/basal body from shearing forces during rotation.</text>
</comment>
<keyword evidence="8" id="KW-0969">Cilium</keyword>
<evidence type="ECO:0000256" key="3">
    <source>
        <dbReference type="ARBA" id="ARBA00008994"/>
    </source>
</evidence>
<proteinExistence type="inferred from homology"/>
<dbReference type="EMBL" id="CP061275">
    <property type="protein sequence ID" value="QNS02022.1"/>
    <property type="molecule type" value="Genomic_DNA"/>
</dbReference>
<dbReference type="InterPro" id="IPR001782">
    <property type="entry name" value="Flag_FlgI"/>
</dbReference>
<evidence type="ECO:0000256" key="6">
    <source>
        <dbReference type="ARBA" id="ARBA00023143"/>
    </source>
</evidence>
<dbReference type="GO" id="GO:0030288">
    <property type="term" value="C:outer membrane-bounded periplasmic space"/>
    <property type="evidence" value="ECO:0007669"/>
    <property type="project" value="InterPro"/>
</dbReference>
<organism evidence="8 9">
    <name type="scientific">Buchnera aphidicola</name>
    <name type="common">Pentalonia nigronervosa</name>
    <dbReference type="NCBI Taxonomy" id="1309793"/>
    <lineage>
        <taxon>Bacteria</taxon>
        <taxon>Pseudomonadati</taxon>
        <taxon>Pseudomonadota</taxon>
        <taxon>Gammaproteobacteria</taxon>
        <taxon>Enterobacterales</taxon>
        <taxon>Erwiniaceae</taxon>
        <taxon>Buchnera</taxon>
    </lineage>
</organism>
<keyword evidence="8" id="KW-0966">Cell projection</keyword>
<sequence length="370" mass="40916">MYKITLLLKSIIFIFLIFSLSVRAEKIRDLTSIQGIRDNQLIGYGLVVGLDGTGDQSIQTPFTNQALYNMLSQLGLTLPTNSNMYLKNIATVIVTATISPFSRSGEKIDVTVSSVGNAQSLRGGTLLMTPLKGVDNQIYAIAQGNILVPEKNSLQRNINFMRSTQINSGKIHSGAIIEREINNSFGKNKIINLQLNEEDFRTAQRISDMINKHYPDTATPINSKIIQITTSNNNKIQVHMLSKIQDIDISLPTQEAKVILNARTGSIVINKGVKLGSCVVSNGNTSIIVYKTNDKINNLNLATTFPKSGKKQAYLKNTINNNYINEYYNNINLHNIIRALNSLGIKTNELMSILQSMKMAGCLHAKLEIV</sequence>
<dbReference type="GO" id="GO:0071973">
    <property type="term" value="P:bacterial-type flagellum-dependent cell motility"/>
    <property type="evidence" value="ECO:0007669"/>
    <property type="project" value="InterPro"/>
</dbReference>
<keyword evidence="8" id="KW-0282">Flagellum</keyword>
<dbReference type="AlphaFoldDB" id="A0A7H1AZW7"/>
<evidence type="ECO:0000256" key="7">
    <source>
        <dbReference type="HAMAP-Rule" id="MF_00416"/>
    </source>
</evidence>
<dbReference type="Pfam" id="PF02119">
    <property type="entry name" value="FlgI"/>
    <property type="match status" value="1"/>
</dbReference>
<evidence type="ECO:0000313" key="8">
    <source>
        <dbReference type="EMBL" id="QNS02022.1"/>
    </source>
</evidence>
<keyword evidence="5" id="KW-0732">Signal</keyword>
<dbReference type="PRINTS" id="PR01010">
    <property type="entry name" value="FLGPRINGFLGI"/>
</dbReference>
<name>A0A7H1AZW7_9GAMM</name>
<dbReference type="NCBIfam" id="NF003676">
    <property type="entry name" value="PRK05303.1"/>
    <property type="match status" value="1"/>
</dbReference>
<dbReference type="GO" id="GO:0005198">
    <property type="term" value="F:structural molecule activity"/>
    <property type="evidence" value="ECO:0007669"/>
    <property type="project" value="InterPro"/>
</dbReference>
<dbReference type="GO" id="GO:0009428">
    <property type="term" value="C:bacterial-type flagellum basal body, distal rod, P ring"/>
    <property type="evidence" value="ECO:0007669"/>
    <property type="project" value="InterPro"/>
</dbReference>
<dbReference type="PANTHER" id="PTHR30381">
    <property type="entry name" value="FLAGELLAR P-RING PERIPLASMIC PROTEIN FLGI"/>
    <property type="match status" value="1"/>
</dbReference>
<reference evidence="8 9" key="1">
    <citation type="submission" date="2020-09" db="EMBL/GenBank/DDBJ databases">
        <title>Genome sequence of the banana aphid, Pentalonia nigronervosa Coquerel (Hemiptera: Aphididae) and its symbionts.</title>
        <authorList>
            <person name="Mathers T.C."/>
            <person name="Mugford S.T."/>
            <person name="Hogenhout S.A."/>
            <person name="Tripathi L."/>
        </authorList>
    </citation>
    <scope>NUCLEOTIDE SEQUENCE [LARGE SCALE GENOMIC DNA]</scope>
    <source>
        <strain evidence="8">Ba4</strain>
    </source>
</reference>
<comment type="similarity">
    <text evidence="3 7">Belongs to the FlgI family.</text>
</comment>
<comment type="subunit">
    <text evidence="4 7">The basal body constitutes a major portion of the flagellar organelle and consists of four rings (L,P,S, and M) mounted on a central rod.</text>
</comment>
<evidence type="ECO:0000256" key="2">
    <source>
        <dbReference type="ARBA" id="ARBA00004117"/>
    </source>
</evidence>
<dbReference type="PANTHER" id="PTHR30381:SF0">
    <property type="entry name" value="FLAGELLAR P-RING PROTEIN"/>
    <property type="match status" value="1"/>
</dbReference>
<protein>
    <recommendedName>
        <fullName evidence="7">Flagellar P-ring protein</fullName>
    </recommendedName>
    <alternativeName>
        <fullName evidence="7">Basal body P-ring protein</fullName>
    </alternativeName>
</protein>
<evidence type="ECO:0000256" key="4">
    <source>
        <dbReference type="ARBA" id="ARBA00011439"/>
    </source>
</evidence>
<dbReference type="Proteomes" id="UP000516346">
    <property type="component" value="Chromosome"/>
</dbReference>
<evidence type="ECO:0000256" key="1">
    <source>
        <dbReference type="ARBA" id="ARBA00002591"/>
    </source>
</evidence>
<dbReference type="HAMAP" id="MF_00416">
    <property type="entry name" value="FlgI"/>
    <property type="match status" value="1"/>
</dbReference>
<evidence type="ECO:0000313" key="9">
    <source>
        <dbReference type="Proteomes" id="UP000516346"/>
    </source>
</evidence>
<comment type="subcellular location">
    <subcellularLocation>
        <location evidence="2 7">Bacterial flagellum basal body</location>
    </subcellularLocation>
</comment>
<accession>A0A7H1AZW7</accession>
<evidence type="ECO:0000256" key="5">
    <source>
        <dbReference type="ARBA" id="ARBA00022729"/>
    </source>
</evidence>
<keyword evidence="6 7" id="KW-0975">Bacterial flagellum</keyword>